<dbReference type="RefSeq" id="WP_058245577.1">
    <property type="nucleotide sequence ID" value="NZ_CYSB01000010.1"/>
</dbReference>
<dbReference type="Pfam" id="PF01863">
    <property type="entry name" value="YgjP-like"/>
    <property type="match status" value="1"/>
</dbReference>
<organism evidence="3 5">
    <name type="scientific">Thalassovita autumnalis</name>
    <dbReference type="NCBI Taxonomy" id="2072972"/>
    <lineage>
        <taxon>Bacteria</taxon>
        <taxon>Pseudomonadati</taxon>
        <taxon>Pseudomonadota</taxon>
        <taxon>Alphaproteobacteria</taxon>
        <taxon>Rhodobacterales</taxon>
        <taxon>Roseobacteraceae</taxon>
        <taxon>Thalassovita</taxon>
    </lineage>
</organism>
<evidence type="ECO:0000259" key="1">
    <source>
        <dbReference type="Pfam" id="PF01863"/>
    </source>
</evidence>
<dbReference type="Gene3D" id="3.30.2010.10">
    <property type="entry name" value="Metalloproteases ('zincins'), catalytic domain"/>
    <property type="match status" value="1"/>
</dbReference>
<dbReference type="OrthoDB" id="9795402at2"/>
<dbReference type="CDD" id="cd07344">
    <property type="entry name" value="M48_yhfN_like"/>
    <property type="match status" value="1"/>
</dbReference>
<reference evidence="2 4" key="2">
    <citation type="submission" date="2015-09" db="EMBL/GenBank/DDBJ databases">
        <authorList>
            <person name="Rodrigo-Torres L."/>
            <person name="Arahal D.R."/>
        </authorList>
    </citation>
    <scope>NUCLEOTIDE SEQUENCE [LARGE SCALE GENOMIC DNA]</scope>
    <source>
        <strain evidence="2 4">CECT 5118</strain>
    </source>
</reference>
<dbReference type="AlphaFoldDB" id="A0A0P1F867"/>
<gene>
    <name evidence="2" type="ORF">TL5118_00772</name>
    <name evidence="3" type="ORF">TL5120_04285</name>
</gene>
<keyword evidence="4" id="KW-1185">Reference proteome</keyword>
<protein>
    <recommendedName>
        <fullName evidence="1">YgjP-like metallopeptidase domain-containing protein</fullName>
    </recommendedName>
</protein>
<dbReference type="Proteomes" id="UP000051887">
    <property type="component" value="Unassembled WGS sequence"/>
</dbReference>
<dbReference type="InterPro" id="IPR053136">
    <property type="entry name" value="UTP_pyrophosphatase-like"/>
</dbReference>
<dbReference type="Proteomes" id="UP000051086">
    <property type="component" value="Unassembled WGS sequence"/>
</dbReference>
<accession>A0A0P1F867</accession>
<feature type="domain" description="YgjP-like metallopeptidase" evidence="1">
    <location>
        <begin position="31"/>
        <end position="225"/>
    </location>
</feature>
<dbReference type="PANTHER" id="PTHR30399:SF1">
    <property type="entry name" value="UTP PYROPHOSPHATASE"/>
    <property type="match status" value="1"/>
</dbReference>
<sequence length="237" mass="26495">MPKQKGDNAPHVLAGDPPVEVHLRRSAQARRLSLRVSGLDAKVTLTLPNGVAERQGLAFAAEKAEWLRRQIASRPEVVDVGIGCELPIYGLPHQVLAGQGRRIVVRDQQILVPGNPETAGRRLAAFLKALAREQLAAASDRYAADLKRPYSRISLRDTRSRWGSCSSAGVLMYSWRLVMAPMEVLEYVAAHEVAHLRHMDHSAAFWRQVEELYGDYSAARGWLRENGSELHRYRFGN</sequence>
<evidence type="ECO:0000313" key="2">
    <source>
        <dbReference type="EMBL" id="CUH64168.1"/>
    </source>
</evidence>
<evidence type="ECO:0000313" key="3">
    <source>
        <dbReference type="EMBL" id="CUH74465.1"/>
    </source>
</evidence>
<dbReference type="EMBL" id="CYSC01000047">
    <property type="protein sequence ID" value="CUH74465.1"/>
    <property type="molecule type" value="Genomic_DNA"/>
</dbReference>
<dbReference type="PANTHER" id="PTHR30399">
    <property type="entry name" value="UNCHARACTERIZED PROTEIN YGJP"/>
    <property type="match status" value="1"/>
</dbReference>
<evidence type="ECO:0000313" key="4">
    <source>
        <dbReference type="Proteomes" id="UP000051086"/>
    </source>
</evidence>
<reference evidence="3 5" key="1">
    <citation type="submission" date="2015-09" db="EMBL/GenBank/DDBJ databases">
        <authorList>
            <consortium name="Swine Surveillance"/>
        </authorList>
    </citation>
    <scope>NUCLEOTIDE SEQUENCE [LARGE SCALE GENOMIC DNA]</scope>
    <source>
        <strain evidence="3 5">5120</strain>
    </source>
</reference>
<evidence type="ECO:0000313" key="5">
    <source>
        <dbReference type="Proteomes" id="UP000051887"/>
    </source>
</evidence>
<proteinExistence type="predicted"/>
<name>A0A0P1F867_9RHOB</name>
<dbReference type="InterPro" id="IPR002725">
    <property type="entry name" value="YgjP-like_metallopeptidase"/>
</dbReference>
<dbReference type="EMBL" id="CYSB01000010">
    <property type="protein sequence ID" value="CUH64168.1"/>
    <property type="molecule type" value="Genomic_DNA"/>
</dbReference>